<proteinExistence type="predicted"/>
<dbReference type="Proteomes" id="UP000271683">
    <property type="component" value="Unassembled WGS sequence"/>
</dbReference>
<dbReference type="OrthoDB" id="8477565at2"/>
<organism evidence="1 2">
    <name type="scientific">Couchioplanes caeruleus</name>
    <dbReference type="NCBI Taxonomy" id="56438"/>
    <lineage>
        <taxon>Bacteria</taxon>
        <taxon>Bacillati</taxon>
        <taxon>Actinomycetota</taxon>
        <taxon>Actinomycetes</taxon>
        <taxon>Micromonosporales</taxon>
        <taxon>Micromonosporaceae</taxon>
        <taxon>Couchioplanes</taxon>
    </lineage>
</organism>
<protein>
    <submittedName>
        <fullName evidence="1">Uncharacterized protein</fullName>
    </submittedName>
</protein>
<reference evidence="1 2" key="1">
    <citation type="submission" date="2018-11" db="EMBL/GenBank/DDBJ databases">
        <title>Sequencing the genomes of 1000 actinobacteria strains.</title>
        <authorList>
            <person name="Klenk H.-P."/>
        </authorList>
    </citation>
    <scope>NUCLEOTIDE SEQUENCE [LARGE SCALE GENOMIC DNA]</scope>
    <source>
        <strain evidence="1 2">DSM 43634</strain>
    </source>
</reference>
<dbReference type="AlphaFoldDB" id="A0A3N1GLB6"/>
<dbReference type="RefSeq" id="WP_143162645.1">
    <property type="nucleotide sequence ID" value="NZ_RJKL01000001.1"/>
</dbReference>
<sequence length="410" mass="45189">MGELATERPELTALTLPRRGLEVLLRGWNSDGQLFDALSAVTGVEMDVHWSATAIERRAARVLLEKMESALLLLPDNEATWRENLPVMTTSAREVSSRPLRPIDWATTGRRYGWPPKAFVGHPRSRVKDESALQALAWTARHLERMVRDVRTAAPLLVGRIERPVFTMIEVVKTDLADVEALCPDRLDLRSLASSGRPWSTLAMVAASLLRAQTDLDFLAFELIEPDPELEWRLFHLSVLGEVLAAVRSLGGRVLWRAPLSAGESSGPQFELRIGPHVWDLWFEASGAARHYRVASPYKAATAGVSRNQRAIGADIMLCLPGKRALMLECKWSGHGSYVGRDGYHQASSYLVEARSGIADEAWSFVIGPEEVVRSQSETVLDWPGGAAVVGAGSINHVRGLVRLLIVDSL</sequence>
<gene>
    <name evidence="1" type="ORF">EDD30_3932</name>
</gene>
<comment type="caution">
    <text evidence="1">The sequence shown here is derived from an EMBL/GenBank/DDBJ whole genome shotgun (WGS) entry which is preliminary data.</text>
</comment>
<evidence type="ECO:0000313" key="1">
    <source>
        <dbReference type="EMBL" id="ROP31045.1"/>
    </source>
</evidence>
<accession>A0A3N1GLB6</accession>
<name>A0A3N1GLB6_9ACTN</name>
<evidence type="ECO:0000313" key="2">
    <source>
        <dbReference type="Proteomes" id="UP000271683"/>
    </source>
</evidence>
<dbReference type="EMBL" id="RJKL01000001">
    <property type="protein sequence ID" value="ROP31045.1"/>
    <property type="molecule type" value="Genomic_DNA"/>
</dbReference>